<evidence type="ECO:0000313" key="3">
    <source>
        <dbReference type="Proteomes" id="UP000235672"/>
    </source>
</evidence>
<dbReference type="Proteomes" id="UP000235672">
    <property type="component" value="Unassembled WGS sequence"/>
</dbReference>
<gene>
    <name evidence="2" type="ORF">NA56DRAFT_641611</name>
</gene>
<feature type="compositionally biased region" description="Basic and acidic residues" evidence="1">
    <location>
        <begin position="261"/>
        <end position="274"/>
    </location>
</feature>
<feature type="compositionally biased region" description="Low complexity" evidence="1">
    <location>
        <begin position="301"/>
        <end position="318"/>
    </location>
</feature>
<accession>A0A2J6QII8</accession>
<feature type="region of interest" description="Disordered" evidence="1">
    <location>
        <begin position="369"/>
        <end position="455"/>
    </location>
</feature>
<dbReference type="STRING" id="1745343.A0A2J6QII8"/>
<feature type="region of interest" description="Disordered" evidence="1">
    <location>
        <begin position="112"/>
        <end position="158"/>
    </location>
</feature>
<sequence>MAPLLEDPRIRQTWNQISQNAEQATETAAAGIWTFQHSYINPCFASIASGFEQCTGQCFPDRDDRARRLRERGRTRGRAELSFDFYDDWDEDDTAANRGLLGGWGNDELDRLLAGSGSHSGGSEGVDQQPRRKRGMSYGTRGRRKSLEPDPTVIPSTSALGFLGRLPFKIGGTLRYKPSAADLQEHPGASRAEFREEEGEQLISDEHSEDERDNQRGHKRTRSSTTSSGETSDSFRSRGDLFPSDGEDDAVPLSDEFAMVLERRMTVNADDRSSGKTRSSKGKRPAASRNISRNLSRTDQSSNSRPSLSSRRVSSGASIPETPNILSPHMVETPSLTDLQREEERVRHEEELEVERKRQAAVKLAVERGLHAGDATEVPISETKQEPLVVDDIPPLPTPGEAGEANTAASESPGVEDAQPSADSQIPTPSQATETTKSPETAKHDFVPARLPFFD</sequence>
<dbReference type="OrthoDB" id="5421971at2759"/>
<proteinExistence type="predicted"/>
<feature type="region of interest" description="Disordered" evidence="1">
    <location>
        <begin position="179"/>
        <end position="356"/>
    </location>
</feature>
<feature type="compositionally biased region" description="Basic and acidic residues" evidence="1">
    <location>
        <begin position="204"/>
        <end position="216"/>
    </location>
</feature>
<keyword evidence="3" id="KW-1185">Reference proteome</keyword>
<dbReference type="AlphaFoldDB" id="A0A2J6QII8"/>
<reference evidence="2 3" key="1">
    <citation type="submission" date="2016-05" db="EMBL/GenBank/DDBJ databases">
        <title>A degradative enzymes factory behind the ericoid mycorrhizal symbiosis.</title>
        <authorList>
            <consortium name="DOE Joint Genome Institute"/>
            <person name="Martino E."/>
            <person name="Morin E."/>
            <person name="Grelet G."/>
            <person name="Kuo A."/>
            <person name="Kohler A."/>
            <person name="Daghino S."/>
            <person name="Barry K."/>
            <person name="Choi C."/>
            <person name="Cichocki N."/>
            <person name="Clum A."/>
            <person name="Copeland A."/>
            <person name="Hainaut M."/>
            <person name="Haridas S."/>
            <person name="Labutti K."/>
            <person name="Lindquist E."/>
            <person name="Lipzen A."/>
            <person name="Khouja H.-R."/>
            <person name="Murat C."/>
            <person name="Ohm R."/>
            <person name="Olson A."/>
            <person name="Spatafora J."/>
            <person name="Veneault-Fourrey C."/>
            <person name="Henrissat B."/>
            <person name="Grigoriev I."/>
            <person name="Martin F."/>
            <person name="Perotto S."/>
        </authorList>
    </citation>
    <scope>NUCLEOTIDE SEQUENCE [LARGE SCALE GENOMIC DNA]</scope>
    <source>
        <strain evidence="2 3">UAMH 7357</strain>
    </source>
</reference>
<organism evidence="2 3">
    <name type="scientific">Hyaloscypha hepaticicola</name>
    <dbReference type="NCBI Taxonomy" id="2082293"/>
    <lineage>
        <taxon>Eukaryota</taxon>
        <taxon>Fungi</taxon>
        <taxon>Dikarya</taxon>
        <taxon>Ascomycota</taxon>
        <taxon>Pezizomycotina</taxon>
        <taxon>Leotiomycetes</taxon>
        <taxon>Helotiales</taxon>
        <taxon>Hyaloscyphaceae</taxon>
        <taxon>Hyaloscypha</taxon>
    </lineage>
</organism>
<name>A0A2J6QII8_9HELO</name>
<feature type="compositionally biased region" description="Basic and acidic residues" evidence="1">
    <location>
        <begin position="339"/>
        <end position="356"/>
    </location>
</feature>
<evidence type="ECO:0000313" key="2">
    <source>
        <dbReference type="EMBL" id="PMD26073.1"/>
    </source>
</evidence>
<feature type="compositionally biased region" description="Low complexity" evidence="1">
    <location>
        <begin position="223"/>
        <end position="232"/>
    </location>
</feature>
<protein>
    <submittedName>
        <fullName evidence="2">Uncharacterized protein</fullName>
    </submittedName>
</protein>
<dbReference type="EMBL" id="KZ613468">
    <property type="protein sequence ID" value="PMD26073.1"/>
    <property type="molecule type" value="Genomic_DNA"/>
</dbReference>
<evidence type="ECO:0000256" key="1">
    <source>
        <dbReference type="SAM" id="MobiDB-lite"/>
    </source>
</evidence>
<feature type="compositionally biased region" description="Polar residues" evidence="1">
    <location>
        <begin position="421"/>
        <end position="439"/>
    </location>
</feature>
<feature type="compositionally biased region" description="Polar residues" evidence="1">
    <location>
        <begin position="289"/>
        <end position="300"/>
    </location>
</feature>